<keyword evidence="11 19" id="KW-0460">Magnesium</keyword>
<evidence type="ECO:0000256" key="18">
    <source>
        <dbReference type="ARBA" id="ARBA00049504"/>
    </source>
</evidence>
<evidence type="ECO:0000313" key="21">
    <source>
        <dbReference type="Proteomes" id="UP000199017"/>
    </source>
</evidence>
<dbReference type="Proteomes" id="UP000199017">
    <property type="component" value="Unassembled WGS sequence"/>
</dbReference>
<comment type="function">
    <text evidence="14 19">Joins adenosylcobinamide-GDP and alpha-ribazole to generate adenosylcobalamin (Ado-cobalamin). Also synthesizes adenosylcobalamin 5'-phosphate from adenosylcobinamide-GDP and alpha-ribazole 5'-phosphate.</text>
</comment>
<evidence type="ECO:0000256" key="14">
    <source>
        <dbReference type="ARBA" id="ARBA00025228"/>
    </source>
</evidence>
<dbReference type="EC" id="2.7.8.26" evidence="5 19"/>
<feature type="transmembrane region" description="Helical" evidence="19">
    <location>
        <begin position="6"/>
        <end position="24"/>
    </location>
</feature>
<feature type="transmembrane region" description="Helical" evidence="19">
    <location>
        <begin position="65"/>
        <end position="85"/>
    </location>
</feature>
<name>A0A1G8C0I0_9BACI</name>
<evidence type="ECO:0000256" key="3">
    <source>
        <dbReference type="ARBA" id="ARBA00004663"/>
    </source>
</evidence>
<keyword evidence="8 19" id="KW-0169">Cobalamin biosynthesis</keyword>
<evidence type="ECO:0000256" key="5">
    <source>
        <dbReference type="ARBA" id="ARBA00013200"/>
    </source>
</evidence>
<evidence type="ECO:0000256" key="6">
    <source>
        <dbReference type="ARBA" id="ARBA00015850"/>
    </source>
</evidence>
<dbReference type="PANTHER" id="PTHR34148:SF1">
    <property type="entry name" value="ADENOSYLCOBINAMIDE-GDP RIBAZOLETRANSFERASE"/>
    <property type="match status" value="1"/>
</dbReference>
<feature type="transmembrane region" description="Helical" evidence="19">
    <location>
        <begin position="243"/>
        <end position="264"/>
    </location>
</feature>
<feature type="transmembrane region" description="Helical" evidence="19">
    <location>
        <begin position="118"/>
        <end position="138"/>
    </location>
</feature>
<keyword evidence="10 19" id="KW-0812">Transmembrane</keyword>
<dbReference type="GO" id="GO:0009236">
    <property type="term" value="P:cobalamin biosynthetic process"/>
    <property type="evidence" value="ECO:0007669"/>
    <property type="project" value="UniProtKB-UniRule"/>
</dbReference>
<dbReference type="GO" id="GO:0005886">
    <property type="term" value="C:plasma membrane"/>
    <property type="evidence" value="ECO:0007669"/>
    <property type="project" value="UniProtKB-SubCell"/>
</dbReference>
<evidence type="ECO:0000256" key="19">
    <source>
        <dbReference type="HAMAP-Rule" id="MF_00719"/>
    </source>
</evidence>
<comment type="pathway">
    <text evidence="3 19">Cofactor biosynthesis; adenosylcobalamin biosynthesis; adenosylcobalamin from cob(II)yrinate a,c-diamide: step 7/7.</text>
</comment>
<feature type="transmembrane region" description="Helical" evidence="19">
    <location>
        <begin position="36"/>
        <end position="59"/>
    </location>
</feature>
<comment type="cofactor">
    <cofactor evidence="1 19">
        <name>Mg(2+)</name>
        <dbReference type="ChEBI" id="CHEBI:18420"/>
    </cofactor>
</comment>
<evidence type="ECO:0000256" key="8">
    <source>
        <dbReference type="ARBA" id="ARBA00022573"/>
    </source>
</evidence>
<keyword evidence="7 19" id="KW-1003">Cell membrane</keyword>
<comment type="catalytic activity">
    <reaction evidence="18 19">
        <text>alpha-ribazole 5'-phosphate + adenosylcob(III)inamide-GDP = adenosylcob(III)alamin 5'-phosphate + GMP + H(+)</text>
        <dbReference type="Rhea" id="RHEA:23560"/>
        <dbReference type="ChEBI" id="CHEBI:15378"/>
        <dbReference type="ChEBI" id="CHEBI:57918"/>
        <dbReference type="ChEBI" id="CHEBI:58115"/>
        <dbReference type="ChEBI" id="CHEBI:60487"/>
        <dbReference type="ChEBI" id="CHEBI:60493"/>
        <dbReference type="EC" id="2.7.8.26"/>
    </reaction>
</comment>
<feature type="transmembrane region" description="Helical" evidence="19">
    <location>
        <begin position="188"/>
        <end position="206"/>
    </location>
</feature>
<dbReference type="HAMAP" id="MF_00719">
    <property type="entry name" value="CobS"/>
    <property type="match status" value="1"/>
</dbReference>
<evidence type="ECO:0000256" key="11">
    <source>
        <dbReference type="ARBA" id="ARBA00022842"/>
    </source>
</evidence>
<dbReference type="UniPathway" id="UPA00148">
    <property type="reaction ID" value="UER00238"/>
</dbReference>
<evidence type="ECO:0000256" key="1">
    <source>
        <dbReference type="ARBA" id="ARBA00001946"/>
    </source>
</evidence>
<keyword evidence="13 19" id="KW-0472">Membrane</keyword>
<evidence type="ECO:0000256" key="12">
    <source>
        <dbReference type="ARBA" id="ARBA00022989"/>
    </source>
</evidence>
<comment type="similarity">
    <text evidence="4 19">Belongs to the CobS family.</text>
</comment>
<evidence type="ECO:0000256" key="9">
    <source>
        <dbReference type="ARBA" id="ARBA00022679"/>
    </source>
</evidence>
<evidence type="ECO:0000256" key="10">
    <source>
        <dbReference type="ARBA" id="ARBA00022692"/>
    </source>
</evidence>
<comment type="catalytic activity">
    <reaction evidence="17 19">
        <text>alpha-ribazole + adenosylcob(III)inamide-GDP = adenosylcob(III)alamin + GMP + H(+)</text>
        <dbReference type="Rhea" id="RHEA:16049"/>
        <dbReference type="ChEBI" id="CHEBI:10329"/>
        <dbReference type="ChEBI" id="CHEBI:15378"/>
        <dbReference type="ChEBI" id="CHEBI:18408"/>
        <dbReference type="ChEBI" id="CHEBI:58115"/>
        <dbReference type="ChEBI" id="CHEBI:60487"/>
        <dbReference type="EC" id="2.7.8.26"/>
    </reaction>
</comment>
<dbReference type="InterPro" id="IPR003805">
    <property type="entry name" value="CobS"/>
</dbReference>
<keyword evidence="21" id="KW-1185">Reference proteome</keyword>
<accession>A0A1G8C0I0</accession>
<evidence type="ECO:0000256" key="4">
    <source>
        <dbReference type="ARBA" id="ARBA00010561"/>
    </source>
</evidence>
<evidence type="ECO:0000256" key="13">
    <source>
        <dbReference type="ARBA" id="ARBA00023136"/>
    </source>
</evidence>
<gene>
    <name evidence="19" type="primary">cobS</name>
    <name evidence="20" type="ORF">SAMN05216352_101147</name>
</gene>
<evidence type="ECO:0000256" key="17">
    <source>
        <dbReference type="ARBA" id="ARBA00048623"/>
    </source>
</evidence>
<keyword evidence="12 19" id="KW-1133">Transmembrane helix</keyword>
<dbReference type="GO" id="GO:0051073">
    <property type="term" value="F:adenosylcobinamide-GDP ribazoletransferase activity"/>
    <property type="evidence" value="ECO:0007669"/>
    <property type="project" value="UniProtKB-UniRule"/>
</dbReference>
<evidence type="ECO:0000313" key="20">
    <source>
        <dbReference type="EMBL" id="SDH38874.1"/>
    </source>
</evidence>
<comment type="subcellular location">
    <subcellularLocation>
        <location evidence="2 19">Cell membrane</location>
        <topology evidence="2 19">Multi-pass membrane protein</topology>
    </subcellularLocation>
</comment>
<feature type="transmembrane region" description="Helical" evidence="19">
    <location>
        <begin position="212"/>
        <end position="231"/>
    </location>
</feature>
<proteinExistence type="inferred from homology"/>
<evidence type="ECO:0000256" key="7">
    <source>
        <dbReference type="ARBA" id="ARBA00022475"/>
    </source>
</evidence>
<sequence>MKEKAHLMLQGFQMAIAFLTVFPSKNGVWKESAARFSIFFFPVCGLFIGAAAVFVIYVLLAPFALPNYIIAFFIVAALLVMHGGLHLDGWMDVSDAAASWQNIEKKLEIMKDSRTGSAAVWTTILLLGGRFLFVLFVLQTDVLAVWFLLFLIPVLTRTAMGHLIIAAPLAKSNGLASWFRKESKKHDTWIVIFICAFLISFLFILQPEFIKAGLFITAIVIAVYWLARYLFFSMFGGINGDMAGALCEGMETVIWLSSALYISYVMV</sequence>
<protein>
    <recommendedName>
        <fullName evidence="6 19">Adenosylcobinamide-GDP ribazoletransferase</fullName>
        <ecNumber evidence="5 19">2.7.8.26</ecNumber>
    </recommendedName>
    <alternativeName>
        <fullName evidence="16 19">Cobalamin synthase</fullName>
    </alternativeName>
    <alternativeName>
        <fullName evidence="15 19">Cobalamin-5'-phosphate synthase</fullName>
    </alternativeName>
</protein>
<dbReference type="STRING" id="930129.SAMN05216352_101147"/>
<reference evidence="20 21" key="1">
    <citation type="submission" date="2016-10" db="EMBL/GenBank/DDBJ databases">
        <authorList>
            <person name="de Groot N.N."/>
        </authorList>
    </citation>
    <scope>NUCLEOTIDE SEQUENCE [LARGE SCALE GENOMIC DNA]</scope>
    <source>
        <strain evidence="21">P4B,CCM 7963,CECT 7998,DSM 25260,IBRC-M 10614,KCTC 13821</strain>
    </source>
</reference>
<dbReference type="EMBL" id="FNDU01000001">
    <property type="protein sequence ID" value="SDH38874.1"/>
    <property type="molecule type" value="Genomic_DNA"/>
</dbReference>
<organism evidence="20 21">
    <name type="scientific">Alteribacillus bidgolensis</name>
    <dbReference type="NCBI Taxonomy" id="930129"/>
    <lineage>
        <taxon>Bacteria</taxon>
        <taxon>Bacillati</taxon>
        <taxon>Bacillota</taxon>
        <taxon>Bacilli</taxon>
        <taxon>Bacillales</taxon>
        <taxon>Bacillaceae</taxon>
        <taxon>Alteribacillus</taxon>
    </lineage>
</organism>
<feature type="transmembrane region" description="Helical" evidence="19">
    <location>
        <begin position="144"/>
        <end position="167"/>
    </location>
</feature>
<dbReference type="RefSeq" id="WP_091579527.1">
    <property type="nucleotide sequence ID" value="NZ_FNDU01000001.1"/>
</dbReference>
<keyword evidence="9 19" id="KW-0808">Transferase</keyword>
<dbReference type="OrthoDB" id="9794626at2"/>
<evidence type="ECO:0000256" key="16">
    <source>
        <dbReference type="ARBA" id="ARBA00032853"/>
    </source>
</evidence>
<dbReference type="AlphaFoldDB" id="A0A1G8C0I0"/>
<evidence type="ECO:0000256" key="2">
    <source>
        <dbReference type="ARBA" id="ARBA00004651"/>
    </source>
</evidence>
<dbReference type="PANTHER" id="PTHR34148">
    <property type="entry name" value="ADENOSYLCOBINAMIDE-GDP RIBAZOLETRANSFERASE"/>
    <property type="match status" value="1"/>
</dbReference>
<evidence type="ECO:0000256" key="15">
    <source>
        <dbReference type="ARBA" id="ARBA00032605"/>
    </source>
</evidence>
<dbReference type="Pfam" id="PF02654">
    <property type="entry name" value="CobS"/>
    <property type="match status" value="1"/>
</dbReference>
<dbReference type="GO" id="GO:0008818">
    <property type="term" value="F:cobalamin 5'-phosphate synthase activity"/>
    <property type="evidence" value="ECO:0007669"/>
    <property type="project" value="UniProtKB-UniRule"/>
</dbReference>